<keyword evidence="5" id="KW-0456">Lyase</keyword>
<sequence>MSNKMEPLLSHAGGEDDDPSKLPLREIPGGYGVPILSSIIDRLNFFYWQGHDEYFAARIKKYGSTVFRCNAPPGPFVAGDPRVIAVLDAKSFPVLFDNTKVEKKNIFTGTFMPSTGFTGGYRVLSYLDPSEPNHTRLKQLLFNIFAGRKAHFIPEFRRVYSQLFDDLESQLTGAGKSDFNALNDHAAFEYIFRAYFGASTAGSPLGSTGPDKATKWVLFQLAPILSLGKPWPLEELLLHTFPLPPCLLKKDYKVMFDFISSVAGDAIKEAEKLGVPRDEAVHNLLFAVCFNTYVAFKSGIPGILKYLADADPSLHARLAAEIRAAVAEEGGQVTLAAVEKMELTASVVLETFRMDPPVRYQYGKAKRDLTIESHDAAFRVRKGEVIFGYQTFATRDERVFKDGGRFVADRFVGEKGRELMKYVVWANGPHTEQASVSNKMCAGKNVGFLFARLLLVEMFLRYDTFKADVSVEPIGSRIIFKSITKAPAAAATPN</sequence>
<evidence type="ECO:0000313" key="9">
    <source>
        <dbReference type="Proteomes" id="UP000652761"/>
    </source>
</evidence>
<dbReference type="AlphaFoldDB" id="A0A843U423"/>
<comment type="similarity">
    <text evidence="1">Belongs to the cytochrome P450 family.</text>
</comment>
<feature type="region of interest" description="Disordered" evidence="7">
    <location>
        <begin position="1"/>
        <end position="21"/>
    </location>
</feature>
<dbReference type="GO" id="GO:0020037">
    <property type="term" value="F:heme binding"/>
    <property type="evidence" value="ECO:0007669"/>
    <property type="project" value="InterPro"/>
</dbReference>
<comment type="pathway">
    <text evidence="6">Lipid metabolism; oxylipin biosynthesis.</text>
</comment>
<dbReference type="CDD" id="cd11071">
    <property type="entry name" value="CYP74"/>
    <property type="match status" value="1"/>
</dbReference>
<proteinExistence type="inferred from homology"/>
<dbReference type="Proteomes" id="UP000652761">
    <property type="component" value="Unassembled WGS sequence"/>
</dbReference>
<dbReference type="GO" id="GO:0016125">
    <property type="term" value="P:sterol metabolic process"/>
    <property type="evidence" value="ECO:0007669"/>
    <property type="project" value="TreeGrafter"/>
</dbReference>
<evidence type="ECO:0000256" key="4">
    <source>
        <dbReference type="ARBA" id="ARBA00023004"/>
    </source>
</evidence>
<name>A0A843U423_COLES</name>
<dbReference type="InterPro" id="IPR001128">
    <property type="entry name" value="Cyt_P450"/>
</dbReference>
<dbReference type="Gene3D" id="1.10.630.10">
    <property type="entry name" value="Cytochrome P450"/>
    <property type="match status" value="1"/>
</dbReference>
<dbReference type="PANTHER" id="PTHR24286">
    <property type="entry name" value="CYTOCHROME P450 26"/>
    <property type="match status" value="1"/>
</dbReference>
<dbReference type="PANTHER" id="PTHR24286:SF302">
    <property type="entry name" value="ALLENE OXIDE SYNTHASE 2"/>
    <property type="match status" value="1"/>
</dbReference>
<evidence type="ECO:0000256" key="5">
    <source>
        <dbReference type="ARBA" id="ARBA00023239"/>
    </source>
</evidence>
<gene>
    <name evidence="8" type="ORF">Taro_009459</name>
</gene>
<evidence type="ECO:0008006" key="10">
    <source>
        <dbReference type="Google" id="ProtNLM"/>
    </source>
</evidence>
<dbReference type="GO" id="GO:0016829">
    <property type="term" value="F:lyase activity"/>
    <property type="evidence" value="ECO:0007669"/>
    <property type="project" value="UniProtKB-KW"/>
</dbReference>
<reference evidence="8" key="1">
    <citation type="submission" date="2017-07" db="EMBL/GenBank/DDBJ databases">
        <title>Taro Niue Genome Assembly and Annotation.</title>
        <authorList>
            <person name="Atibalentja N."/>
            <person name="Keating K."/>
            <person name="Fields C.J."/>
        </authorList>
    </citation>
    <scope>NUCLEOTIDE SEQUENCE</scope>
    <source>
        <strain evidence="8">Niue_2</strain>
        <tissue evidence="8">Leaf</tissue>
    </source>
</reference>
<dbReference type="GO" id="GO:0005506">
    <property type="term" value="F:iron ion binding"/>
    <property type="evidence" value="ECO:0007669"/>
    <property type="project" value="InterPro"/>
</dbReference>
<protein>
    <recommendedName>
        <fullName evidence="10">Allene oxide synthase</fullName>
    </recommendedName>
</protein>
<evidence type="ECO:0000256" key="1">
    <source>
        <dbReference type="ARBA" id="ARBA00010617"/>
    </source>
</evidence>
<dbReference type="SUPFAM" id="SSF48264">
    <property type="entry name" value="Cytochrome P450"/>
    <property type="match status" value="1"/>
</dbReference>
<dbReference type="GO" id="GO:0019752">
    <property type="term" value="P:carboxylic acid metabolic process"/>
    <property type="evidence" value="ECO:0007669"/>
    <property type="project" value="UniProtKB-ARBA"/>
</dbReference>
<comment type="caution">
    <text evidence="8">The sequence shown here is derived from an EMBL/GenBank/DDBJ whole genome shotgun (WGS) entry which is preliminary data.</text>
</comment>
<evidence type="ECO:0000256" key="2">
    <source>
        <dbReference type="ARBA" id="ARBA00022617"/>
    </source>
</evidence>
<dbReference type="Pfam" id="PF00067">
    <property type="entry name" value="p450"/>
    <property type="match status" value="1"/>
</dbReference>
<keyword evidence="4" id="KW-0408">Iron</keyword>
<dbReference type="OrthoDB" id="2789670at2759"/>
<keyword evidence="2" id="KW-0349">Heme</keyword>
<evidence type="ECO:0000256" key="6">
    <source>
        <dbReference type="ARBA" id="ARBA00060657"/>
    </source>
</evidence>
<evidence type="ECO:0000256" key="3">
    <source>
        <dbReference type="ARBA" id="ARBA00022723"/>
    </source>
</evidence>
<dbReference type="InterPro" id="IPR036396">
    <property type="entry name" value="Cyt_P450_sf"/>
</dbReference>
<dbReference type="GO" id="GO:0004497">
    <property type="term" value="F:monooxygenase activity"/>
    <property type="evidence" value="ECO:0007669"/>
    <property type="project" value="InterPro"/>
</dbReference>
<organism evidence="8 9">
    <name type="scientific">Colocasia esculenta</name>
    <name type="common">Wild taro</name>
    <name type="synonym">Arum esculentum</name>
    <dbReference type="NCBI Taxonomy" id="4460"/>
    <lineage>
        <taxon>Eukaryota</taxon>
        <taxon>Viridiplantae</taxon>
        <taxon>Streptophyta</taxon>
        <taxon>Embryophyta</taxon>
        <taxon>Tracheophyta</taxon>
        <taxon>Spermatophyta</taxon>
        <taxon>Magnoliopsida</taxon>
        <taxon>Liliopsida</taxon>
        <taxon>Araceae</taxon>
        <taxon>Aroideae</taxon>
        <taxon>Colocasieae</taxon>
        <taxon>Colocasia</taxon>
    </lineage>
</organism>
<dbReference type="FunFam" id="1.10.630.10:FF:000024">
    <property type="entry name" value="Allene oxide synthase, chloroplastic"/>
    <property type="match status" value="1"/>
</dbReference>
<accession>A0A843U423</accession>
<dbReference type="GO" id="GO:0016705">
    <property type="term" value="F:oxidoreductase activity, acting on paired donors, with incorporation or reduction of molecular oxygen"/>
    <property type="evidence" value="ECO:0007669"/>
    <property type="project" value="InterPro"/>
</dbReference>
<evidence type="ECO:0000313" key="8">
    <source>
        <dbReference type="EMBL" id="MQL77046.1"/>
    </source>
</evidence>
<keyword evidence="9" id="KW-1185">Reference proteome</keyword>
<evidence type="ECO:0000256" key="7">
    <source>
        <dbReference type="SAM" id="MobiDB-lite"/>
    </source>
</evidence>
<dbReference type="EMBL" id="NMUH01000328">
    <property type="protein sequence ID" value="MQL77046.1"/>
    <property type="molecule type" value="Genomic_DNA"/>
</dbReference>
<keyword evidence="3" id="KW-0479">Metal-binding</keyword>